<comment type="similarity">
    <text evidence="3">Belongs to the FKBP-type PPIase family.</text>
</comment>
<reference evidence="13" key="1">
    <citation type="submission" date="2018-05" db="EMBL/GenBank/DDBJ databases">
        <title>Draft genome of Mucuna pruriens seed.</title>
        <authorList>
            <person name="Nnadi N.E."/>
            <person name="Vos R."/>
            <person name="Hasami M.H."/>
            <person name="Devisetty U.K."/>
            <person name="Aguiy J.C."/>
        </authorList>
    </citation>
    <scope>NUCLEOTIDE SEQUENCE [LARGE SCALE GENOMIC DNA]</scope>
    <source>
        <strain evidence="13">JCA_2017</strain>
    </source>
</reference>
<dbReference type="GO" id="GO:0003755">
    <property type="term" value="F:peptidyl-prolyl cis-trans isomerase activity"/>
    <property type="evidence" value="ECO:0007669"/>
    <property type="project" value="UniProtKB-KW"/>
</dbReference>
<dbReference type="SUPFAM" id="SSF54534">
    <property type="entry name" value="FKBP-like"/>
    <property type="match status" value="1"/>
</dbReference>
<evidence type="ECO:0000256" key="5">
    <source>
        <dbReference type="ARBA" id="ARBA00022528"/>
    </source>
</evidence>
<accession>A0A371EQJ3</accession>
<comment type="subcellular location">
    <subcellularLocation>
        <location evidence="2">Plastid</location>
        <location evidence="2">Chloroplast thylakoid lumen</location>
    </subcellularLocation>
</comment>
<keyword evidence="9 11" id="KW-0697">Rotamase</keyword>
<proteinExistence type="inferred from homology"/>
<dbReference type="EC" id="5.2.1.8" evidence="4 11"/>
<evidence type="ECO:0000256" key="4">
    <source>
        <dbReference type="ARBA" id="ARBA00013194"/>
    </source>
</evidence>
<evidence type="ECO:0000256" key="11">
    <source>
        <dbReference type="PROSITE-ProRule" id="PRU00277"/>
    </source>
</evidence>
<dbReference type="OrthoDB" id="1902587at2759"/>
<dbReference type="InterPro" id="IPR046357">
    <property type="entry name" value="PPIase_dom_sf"/>
</dbReference>
<evidence type="ECO:0000256" key="2">
    <source>
        <dbReference type="ARBA" id="ARBA00004456"/>
    </source>
</evidence>
<sequence>MEQFEPQPFVHLEEMGLAAAYSVGACLPSLRRLPSLQPQNCNNYSAAPLSCLRQLKCAVQLQPQVAPPSDESLLKRRTVLGLLTFDAVLAYSFFKEAPADEIPCQFEVAPSGLAFCDKLVGTGSQALKGQLIKAHYVGRLENGKVFDSSYNRGKPLTFRVGVGEVIKGWDEGIIGGDGIPPMLAGGKRTLKIPPELGYGSRGAGCRGGKYSFPFVQCC</sequence>
<dbReference type="PROSITE" id="PS50059">
    <property type="entry name" value="FKBP_PPIASE"/>
    <property type="match status" value="1"/>
</dbReference>
<evidence type="ECO:0000256" key="6">
    <source>
        <dbReference type="ARBA" id="ARBA00022640"/>
    </source>
</evidence>
<dbReference type="EMBL" id="QJKJ01012587">
    <property type="protein sequence ID" value="RDX68338.1"/>
    <property type="molecule type" value="Genomic_DNA"/>
</dbReference>
<evidence type="ECO:0000256" key="3">
    <source>
        <dbReference type="ARBA" id="ARBA00006577"/>
    </source>
</evidence>
<dbReference type="AlphaFoldDB" id="A0A371EQJ3"/>
<evidence type="ECO:0000313" key="14">
    <source>
        <dbReference type="Proteomes" id="UP000257109"/>
    </source>
</evidence>
<keyword evidence="7" id="KW-0809">Transit peptide</keyword>
<evidence type="ECO:0000256" key="9">
    <source>
        <dbReference type="ARBA" id="ARBA00023110"/>
    </source>
</evidence>
<dbReference type="STRING" id="157652.A0A371EQJ3"/>
<gene>
    <name evidence="13" type="primary">FKBP13</name>
    <name evidence="13" type="ORF">CR513_52684</name>
</gene>
<comment type="caution">
    <text evidence="13">The sequence shown here is derived from an EMBL/GenBank/DDBJ whole genome shotgun (WGS) entry which is preliminary data.</text>
</comment>
<dbReference type="InterPro" id="IPR044183">
    <property type="entry name" value="PNSL4/FKBP13-like"/>
</dbReference>
<keyword evidence="11 13" id="KW-0413">Isomerase</keyword>
<dbReference type="Pfam" id="PF00254">
    <property type="entry name" value="FKBP_C"/>
    <property type="match status" value="1"/>
</dbReference>
<evidence type="ECO:0000256" key="7">
    <source>
        <dbReference type="ARBA" id="ARBA00022946"/>
    </source>
</evidence>
<dbReference type="Proteomes" id="UP000257109">
    <property type="component" value="Unassembled WGS sequence"/>
</dbReference>
<feature type="domain" description="PPIase FKBP-type" evidence="12">
    <location>
        <begin position="129"/>
        <end position="213"/>
    </location>
</feature>
<evidence type="ECO:0000256" key="1">
    <source>
        <dbReference type="ARBA" id="ARBA00000971"/>
    </source>
</evidence>
<dbReference type="FunFam" id="3.10.50.40:FF:000032">
    <property type="entry name" value="Peptidylprolyl isomerase"/>
    <property type="match status" value="1"/>
</dbReference>
<organism evidence="13 14">
    <name type="scientific">Mucuna pruriens</name>
    <name type="common">Velvet bean</name>
    <name type="synonym">Dolichos pruriens</name>
    <dbReference type="NCBI Taxonomy" id="157652"/>
    <lineage>
        <taxon>Eukaryota</taxon>
        <taxon>Viridiplantae</taxon>
        <taxon>Streptophyta</taxon>
        <taxon>Embryophyta</taxon>
        <taxon>Tracheophyta</taxon>
        <taxon>Spermatophyta</taxon>
        <taxon>Magnoliopsida</taxon>
        <taxon>eudicotyledons</taxon>
        <taxon>Gunneridae</taxon>
        <taxon>Pentapetalae</taxon>
        <taxon>rosids</taxon>
        <taxon>fabids</taxon>
        <taxon>Fabales</taxon>
        <taxon>Fabaceae</taxon>
        <taxon>Papilionoideae</taxon>
        <taxon>50 kb inversion clade</taxon>
        <taxon>NPAAA clade</taxon>
        <taxon>indigoferoid/millettioid clade</taxon>
        <taxon>Phaseoleae</taxon>
        <taxon>Mucuna</taxon>
    </lineage>
</organism>
<keyword evidence="6" id="KW-0934">Plastid</keyword>
<dbReference type="PANTHER" id="PTHR47833">
    <property type="entry name" value="PHOTOSYNTHETIC NDH SUBUNIT OF LUMENAL LOCATION 4, CHLOROPLASTIC"/>
    <property type="match status" value="1"/>
</dbReference>
<dbReference type="InterPro" id="IPR001179">
    <property type="entry name" value="PPIase_FKBP_dom"/>
</dbReference>
<feature type="non-terminal residue" evidence="13">
    <location>
        <position position="1"/>
    </location>
</feature>
<evidence type="ECO:0000256" key="10">
    <source>
        <dbReference type="ARBA" id="ARBA00023157"/>
    </source>
</evidence>
<dbReference type="GO" id="GO:0009543">
    <property type="term" value="C:chloroplast thylakoid lumen"/>
    <property type="evidence" value="ECO:0007669"/>
    <property type="project" value="UniProtKB-SubCell"/>
</dbReference>
<evidence type="ECO:0000256" key="8">
    <source>
        <dbReference type="ARBA" id="ARBA00023078"/>
    </source>
</evidence>
<evidence type="ECO:0000259" key="12">
    <source>
        <dbReference type="PROSITE" id="PS50059"/>
    </source>
</evidence>
<protein>
    <recommendedName>
        <fullName evidence="4 11">peptidylprolyl isomerase</fullName>
        <ecNumber evidence="4 11">5.2.1.8</ecNumber>
    </recommendedName>
</protein>
<comment type="catalytic activity">
    <reaction evidence="1 11">
        <text>[protein]-peptidylproline (omega=180) = [protein]-peptidylproline (omega=0)</text>
        <dbReference type="Rhea" id="RHEA:16237"/>
        <dbReference type="Rhea" id="RHEA-COMP:10747"/>
        <dbReference type="Rhea" id="RHEA-COMP:10748"/>
        <dbReference type="ChEBI" id="CHEBI:83833"/>
        <dbReference type="ChEBI" id="CHEBI:83834"/>
        <dbReference type="EC" id="5.2.1.8"/>
    </reaction>
</comment>
<keyword evidence="14" id="KW-1185">Reference proteome</keyword>
<keyword evidence="8" id="KW-0793">Thylakoid</keyword>
<evidence type="ECO:0000313" key="13">
    <source>
        <dbReference type="EMBL" id="RDX68338.1"/>
    </source>
</evidence>
<keyword evidence="5" id="KW-0150">Chloroplast</keyword>
<dbReference type="Gene3D" id="3.10.50.40">
    <property type="match status" value="1"/>
</dbReference>
<dbReference type="PANTHER" id="PTHR47833:SF2">
    <property type="entry name" value="PEPTIDYLPROLYL ISOMERASE"/>
    <property type="match status" value="1"/>
</dbReference>
<keyword evidence="10" id="KW-1015">Disulfide bond</keyword>
<name>A0A371EQJ3_MUCPR</name>